<name>A0ABS9R5S4_9FIRM</name>
<dbReference type="EMBL" id="JAKVPQ010000004">
    <property type="protein sequence ID" value="MCH4285005.1"/>
    <property type="molecule type" value="Genomic_DNA"/>
</dbReference>
<keyword evidence="3" id="KW-1185">Reference proteome</keyword>
<evidence type="ECO:0008006" key="4">
    <source>
        <dbReference type="Google" id="ProtNLM"/>
    </source>
</evidence>
<feature type="signal peptide" evidence="1">
    <location>
        <begin position="1"/>
        <end position="20"/>
    </location>
</feature>
<evidence type="ECO:0000313" key="2">
    <source>
        <dbReference type="EMBL" id="MCH4285005.1"/>
    </source>
</evidence>
<evidence type="ECO:0000313" key="3">
    <source>
        <dbReference type="Proteomes" id="UP001202402"/>
    </source>
</evidence>
<dbReference type="InterPro" id="IPR011048">
    <property type="entry name" value="Haem_d1_sf"/>
</dbReference>
<proteinExistence type="predicted"/>
<protein>
    <recommendedName>
        <fullName evidence="4">Lipoprotein</fullName>
    </recommendedName>
</protein>
<accession>A0ABS9R5S4</accession>
<dbReference type="InterPro" id="IPR015943">
    <property type="entry name" value="WD40/YVTN_repeat-like_dom_sf"/>
</dbReference>
<comment type="caution">
    <text evidence="2">The sequence shown here is derived from an EMBL/GenBank/DDBJ whole genome shotgun (WGS) entry which is preliminary data.</text>
</comment>
<dbReference type="SUPFAM" id="SSF51004">
    <property type="entry name" value="C-terminal (heme d1) domain of cytochrome cd1-nitrite reductase"/>
    <property type="match status" value="1"/>
</dbReference>
<reference evidence="2 3" key="1">
    <citation type="submission" date="2022-02" db="EMBL/GenBank/DDBJ databases">
        <title>Genome of Erysipelotrichaceae sp. nov. NSJ-176 isolated from human feces.</title>
        <authorList>
            <person name="Abdugheni R."/>
        </authorList>
    </citation>
    <scope>NUCLEOTIDE SEQUENCE [LARGE SCALE GENOMIC DNA]</scope>
    <source>
        <strain evidence="2 3">NSJ-176</strain>
    </source>
</reference>
<organism evidence="2 3">
    <name type="scientific">Amedibacillus hominis</name>
    <dbReference type="NCBI Taxonomy" id="2897776"/>
    <lineage>
        <taxon>Bacteria</taxon>
        <taxon>Bacillati</taxon>
        <taxon>Bacillota</taxon>
        <taxon>Erysipelotrichia</taxon>
        <taxon>Erysipelotrichales</taxon>
        <taxon>Erysipelotrichaceae</taxon>
        <taxon>Amedibacillus</taxon>
    </lineage>
</organism>
<evidence type="ECO:0000256" key="1">
    <source>
        <dbReference type="SAM" id="SignalP"/>
    </source>
</evidence>
<sequence length="436" mass="50740">MKRFKTGIILLMSVVLSACQSNTTTPTAKPNEQKEETPKEALQMKYLYRGDGNEKGLYHIALRDVDHITYANIYYYDYASKKEIFLCDQPQCKHIDDSCTSFVKDSMNDYVFLHDQHIYQIHMSTGGMVIGNDLTVETSSQTGSIIQMDLDGKNKKTLCTLPEGYSFDDNRVITDERYVYLPLAKEDIISKNENTHMNYTVDSKLYRIDLTNGEQKSIMDFHDMKIQGVNKRDILLSKNIYQKDINKLLQEKKFDEYETVARNAKLNFTSYHIDEQKMDEYIPVNTKSSCLSYQDKLYYDLDNAIHEVSLKDAKDQIIAQMPNDYQYILSEIWDGKAIIQAWNDAQEYITSYTLSLNDKKLTPLTLMKHQPNEPMDILGETKDAFFVYYDHDQHAEKTWAGTDQYTLDKAYYGSISKDDFWANKDQFETFDTISTQ</sequence>
<dbReference type="PROSITE" id="PS51257">
    <property type="entry name" value="PROKAR_LIPOPROTEIN"/>
    <property type="match status" value="1"/>
</dbReference>
<feature type="chain" id="PRO_5046190878" description="Lipoprotein" evidence="1">
    <location>
        <begin position="21"/>
        <end position="436"/>
    </location>
</feature>
<keyword evidence="1" id="KW-0732">Signal</keyword>
<dbReference type="RefSeq" id="WP_117455483.1">
    <property type="nucleotide sequence ID" value="NZ_JAKVPQ010000004.1"/>
</dbReference>
<dbReference type="Gene3D" id="2.130.10.10">
    <property type="entry name" value="YVTN repeat-like/Quinoprotein amine dehydrogenase"/>
    <property type="match status" value="1"/>
</dbReference>
<gene>
    <name evidence="2" type="ORF">LQE99_07665</name>
</gene>
<dbReference type="Proteomes" id="UP001202402">
    <property type="component" value="Unassembled WGS sequence"/>
</dbReference>